<name>A0ABN6Y141_9MICO</name>
<gene>
    <name evidence="1" type="ORF">GCM10025867_30550</name>
</gene>
<dbReference type="EMBL" id="AP027732">
    <property type="protein sequence ID" value="BDZ50814.1"/>
    <property type="molecule type" value="Genomic_DNA"/>
</dbReference>
<evidence type="ECO:0008006" key="3">
    <source>
        <dbReference type="Google" id="ProtNLM"/>
    </source>
</evidence>
<dbReference type="InterPro" id="IPR036291">
    <property type="entry name" value="NAD(P)-bd_dom_sf"/>
</dbReference>
<keyword evidence="2" id="KW-1185">Reference proteome</keyword>
<organism evidence="1 2">
    <name type="scientific">Frondihabitans sucicola</name>
    <dbReference type="NCBI Taxonomy" id="1268041"/>
    <lineage>
        <taxon>Bacteria</taxon>
        <taxon>Bacillati</taxon>
        <taxon>Actinomycetota</taxon>
        <taxon>Actinomycetes</taxon>
        <taxon>Micrococcales</taxon>
        <taxon>Microbacteriaceae</taxon>
        <taxon>Frondihabitans</taxon>
    </lineage>
</organism>
<dbReference type="SUPFAM" id="SSF51735">
    <property type="entry name" value="NAD(P)-binding Rossmann-fold domains"/>
    <property type="match status" value="1"/>
</dbReference>
<reference evidence="2" key="1">
    <citation type="journal article" date="2019" name="Int. J. Syst. Evol. Microbiol.">
        <title>The Global Catalogue of Microorganisms (GCM) 10K type strain sequencing project: providing services to taxonomists for standard genome sequencing and annotation.</title>
        <authorList>
            <consortium name="The Broad Institute Genomics Platform"/>
            <consortium name="The Broad Institute Genome Sequencing Center for Infectious Disease"/>
            <person name="Wu L."/>
            <person name="Ma J."/>
        </authorList>
    </citation>
    <scope>NUCLEOTIDE SEQUENCE [LARGE SCALE GENOMIC DNA]</scope>
    <source>
        <strain evidence="2">NBRC 108728</strain>
    </source>
</reference>
<dbReference type="Gene3D" id="3.40.50.720">
    <property type="entry name" value="NAD(P)-binding Rossmann-like Domain"/>
    <property type="match status" value="1"/>
</dbReference>
<dbReference type="Proteomes" id="UP001321486">
    <property type="component" value="Chromosome"/>
</dbReference>
<accession>A0ABN6Y141</accession>
<protein>
    <recommendedName>
        <fullName evidence="3">SDR family NAD(P)-dependent oxidoreductase</fullName>
    </recommendedName>
</protein>
<evidence type="ECO:0000313" key="1">
    <source>
        <dbReference type="EMBL" id="BDZ50814.1"/>
    </source>
</evidence>
<evidence type="ECO:0000313" key="2">
    <source>
        <dbReference type="Proteomes" id="UP001321486"/>
    </source>
</evidence>
<proteinExistence type="predicted"/>
<sequence length="51" mass="5100">MGWDGMDGITGKVIAITGASSGIGEATAILLASWGRKSSSERGGTIGSTTW</sequence>